<gene>
    <name evidence="1" type="ORF">B6A14_03170</name>
</gene>
<evidence type="ECO:0008006" key="3">
    <source>
        <dbReference type="Google" id="ProtNLM"/>
    </source>
</evidence>
<dbReference type="OrthoDB" id="8778850at2"/>
<dbReference type="Proteomes" id="UP000196880">
    <property type="component" value="Unassembled WGS sequence"/>
</dbReference>
<protein>
    <recommendedName>
        <fullName evidence="3">Carrier domain-containing protein</fullName>
    </recommendedName>
</protein>
<sequence>MIQETAVLEVIFKALNNLNDELDDGDKFEVNENTCLFGADAELDSLSLVSVIVDVEGDISDLLGHSISLTDDRAMSQEISPFSNVKSLLAYIMVLATEGA</sequence>
<dbReference type="AlphaFoldDB" id="A0A210RYX8"/>
<comment type="caution">
    <text evidence="1">The sequence shown here is derived from an EMBL/GenBank/DDBJ whole genome shotgun (WGS) entry which is preliminary data.</text>
</comment>
<organism evidence="1 2">
    <name type="scientific">Polynucleobacter hirudinilacicola</name>
    <dbReference type="NCBI Taxonomy" id="1743166"/>
    <lineage>
        <taxon>Bacteria</taxon>
        <taxon>Pseudomonadati</taxon>
        <taxon>Pseudomonadota</taxon>
        <taxon>Betaproteobacteria</taxon>
        <taxon>Burkholderiales</taxon>
        <taxon>Burkholderiaceae</taxon>
        <taxon>Polynucleobacter</taxon>
    </lineage>
</organism>
<dbReference type="InterPro" id="IPR036736">
    <property type="entry name" value="ACP-like_sf"/>
</dbReference>
<dbReference type="RefSeq" id="WP_087909012.1">
    <property type="nucleotide sequence ID" value="NZ_NAIA01000002.1"/>
</dbReference>
<dbReference type="Gene3D" id="1.10.1200.10">
    <property type="entry name" value="ACP-like"/>
    <property type="match status" value="1"/>
</dbReference>
<accession>A0A210RYX8</accession>
<proteinExistence type="predicted"/>
<name>A0A210RYX8_9BURK</name>
<evidence type="ECO:0000313" key="1">
    <source>
        <dbReference type="EMBL" id="OWF66213.1"/>
    </source>
</evidence>
<dbReference type="EMBL" id="NAIA01000002">
    <property type="protein sequence ID" value="OWF66213.1"/>
    <property type="molecule type" value="Genomic_DNA"/>
</dbReference>
<evidence type="ECO:0000313" key="2">
    <source>
        <dbReference type="Proteomes" id="UP000196880"/>
    </source>
</evidence>
<keyword evidence="2" id="KW-1185">Reference proteome</keyword>
<reference evidence="1 2" key="1">
    <citation type="submission" date="2017-03" db="EMBL/GenBank/DDBJ databases">
        <title>New species Polynucleobacter sp. MWH-EgelM1-30-B4.</title>
        <authorList>
            <person name="Hahn M.W."/>
        </authorList>
    </citation>
    <scope>NUCLEOTIDE SEQUENCE [LARGE SCALE GENOMIC DNA]</scope>
    <source>
        <strain evidence="1 2">MWH-EgelM1-30-B4</strain>
    </source>
</reference>